<evidence type="ECO:0000313" key="2">
    <source>
        <dbReference type="Proteomes" id="UP001557470"/>
    </source>
</evidence>
<dbReference type="Proteomes" id="UP001557470">
    <property type="component" value="Unassembled WGS sequence"/>
</dbReference>
<sequence>MEGWGGRIKKASAARCHPYPSQYQPTSVLILALIWHIWPEYSGQIWTIIQSDTGPDLGDRSGPDILGQSSQIRPRSVLLSGLQLYHNCKSGLNKAGNV</sequence>
<evidence type="ECO:0000313" key="1">
    <source>
        <dbReference type="EMBL" id="KAL0966718.1"/>
    </source>
</evidence>
<proteinExistence type="predicted"/>
<organism evidence="1 2">
    <name type="scientific">Umbra pygmaea</name>
    <name type="common">Eastern mudminnow</name>
    <dbReference type="NCBI Taxonomy" id="75934"/>
    <lineage>
        <taxon>Eukaryota</taxon>
        <taxon>Metazoa</taxon>
        <taxon>Chordata</taxon>
        <taxon>Craniata</taxon>
        <taxon>Vertebrata</taxon>
        <taxon>Euteleostomi</taxon>
        <taxon>Actinopterygii</taxon>
        <taxon>Neopterygii</taxon>
        <taxon>Teleostei</taxon>
        <taxon>Protacanthopterygii</taxon>
        <taxon>Esociformes</taxon>
        <taxon>Umbridae</taxon>
        <taxon>Umbra</taxon>
    </lineage>
</organism>
<gene>
    <name evidence="1" type="ORF">UPYG_G00299230</name>
</gene>
<dbReference type="AlphaFoldDB" id="A0ABD0WVR4"/>
<protein>
    <submittedName>
        <fullName evidence="1">Uncharacterized protein</fullName>
    </submittedName>
</protein>
<dbReference type="EMBL" id="JAGEUA010000009">
    <property type="protein sequence ID" value="KAL0966718.1"/>
    <property type="molecule type" value="Genomic_DNA"/>
</dbReference>
<accession>A0ABD0WVR4</accession>
<keyword evidence="2" id="KW-1185">Reference proteome</keyword>
<comment type="caution">
    <text evidence="1">The sequence shown here is derived from an EMBL/GenBank/DDBJ whole genome shotgun (WGS) entry which is preliminary data.</text>
</comment>
<reference evidence="1 2" key="1">
    <citation type="submission" date="2024-06" db="EMBL/GenBank/DDBJ databases">
        <authorList>
            <person name="Pan Q."/>
            <person name="Wen M."/>
            <person name="Jouanno E."/>
            <person name="Zahm M."/>
            <person name="Klopp C."/>
            <person name="Cabau C."/>
            <person name="Louis A."/>
            <person name="Berthelot C."/>
            <person name="Parey E."/>
            <person name="Roest Crollius H."/>
            <person name="Montfort J."/>
            <person name="Robinson-Rechavi M."/>
            <person name="Bouchez O."/>
            <person name="Lampietro C."/>
            <person name="Lopez Roques C."/>
            <person name="Donnadieu C."/>
            <person name="Postlethwait J."/>
            <person name="Bobe J."/>
            <person name="Verreycken H."/>
            <person name="Guiguen Y."/>
        </authorList>
    </citation>
    <scope>NUCLEOTIDE SEQUENCE [LARGE SCALE GENOMIC DNA]</scope>
    <source>
        <strain evidence="1">Up_M1</strain>
        <tissue evidence="1">Testis</tissue>
    </source>
</reference>
<name>A0ABD0WVR4_UMBPY</name>